<keyword evidence="3" id="KW-1185">Reference proteome</keyword>
<dbReference type="PANTHER" id="PTHR15020:SF50">
    <property type="entry name" value="UPF0659 PROTEIN YMR090W"/>
    <property type="match status" value="1"/>
</dbReference>
<dbReference type="PANTHER" id="PTHR15020">
    <property type="entry name" value="FLAVIN REDUCTASE-RELATED"/>
    <property type="match status" value="1"/>
</dbReference>
<evidence type="ECO:0000313" key="3">
    <source>
        <dbReference type="Proteomes" id="UP000502331"/>
    </source>
</evidence>
<protein>
    <submittedName>
        <fullName evidence="2">SDR family oxidoreductase</fullName>
    </submittedName>
</protein>
<dbReference type="Gene3D" id="3.40.50.720">
    <property type="entry name" value="NAD(P)-binding Rossmann-like Domain"/>
    <property type="match status" value="1"/>
</dbReference>
<proteinExistence type="predicted"/>
<reference evidence="2 3" key="1">
    <citation type="submission" date="2018-09" db="EMBL/GenBank/DDBJ databases">
        <title>Glutamicibacter mishrai S5-52T (LMG 29155T = KCTC 39846T).</title>
        <authorList>
            <person name="Das S.K."/>
        </authorList>
    </citation>
    <scope>NUCLEOTIDE SEQUENCE [LARGE SCALE GENOMIC DNA]</scope>
    <source>
        <strain evidence="2 3">S5-52</strain>
    </source>
</reference>
<dbReference type="AlphaFoldDB" id="A0A6H0SK43"/>
<dbReference type="Pfam" id="PF13460">
    <property type="entry name" value="NAD_binding_10"/>
    <property type="match status" value="1"/>
</dbReference>
<dbReference type="SUPFAM" id="SSF51735">
    <property type="entry name" value="NAD(P)-binding Rossmann-fold domains"/>
    <property type="match status" value="1"/>
</dbReference>
<dbReference type="Proteomes" id="UP000502331">
    <property type="component" value="Chromosome"/>
</dbReference>
<accession>A0A6H0SK43</accession>
<evidence type="ECO:0000259" key="1">
    <source>
        <dbReference type="Pfam" id="PF13460"/>
    </source>
</evidence>
<dbReference type="EMBL" id="CP032549">
    <property type="protein sequence ID" value="QIV86921.1"/>
    <property type="molecule type" value="Genomic_DNA"/>
</dbReference>
<name>A0A6H0SK43_9MICC</name>
<dbReference type="CDD" id="cd05243">
    <property type="entry name" value="SDR_a5"/>
    <property type="match status" value="1"/>
</dbReference>
<dbReference type="InterPro" id="IPR016040">
    <property type="entry name" value="NAD(P)-bd_dom"/>
</dbReference>
<evidence type="ECO:0000313" key="2">
    <source>
        <dbReference type="EMBL" id="QIV86921.1"/>
    </source>
</evidence>
<gene>
    <name evidence="2" type="ORF">D3791_07125</name>
</gene>
<feature type="domain" description="NAD(P)-binding" evidence="1">
    <location>
        <begin position="11"/>
        <end position="206"/>
    </location>
</feature>
<organism evidence="2 3">
    <name type="scientific">Glutamicibacter mishrai</name>
    <dbReference type="NCBI Taxonomy" id="1775880"/>
    <lineage>
        <taxon>Bacteria</taxon>
        <taxon>Bacillati</taxon>
        <taxon>Actinomycetota</taxon>
        <taxon>Actinomycetes</taxon>
        <taxon>Micrococcales</taxon>
        <taxon>Micrococcaceae</taxon>
        <taxon>Glutamicibacter</taxon>
    </lineage>
</organism>
<dbReference type="InterPro" id="IPR036291">
    <property type="entry name" value="NAD(P)-bd_dom_sf"/>
</dbReference>
<dbReference type="RefSeq" id="WP_172511746.1">
    <property type="nucleotide sequence ID" value="NZ_CP032549.1"/>
</dbReference>
<sequence length="228" mass="23993">MSEERRVVLIGGHGKVALLAAPKLVARGFAVDSFIRNPDHSAEISATGATPIVLDIENAGVEQLAEAFSGAHSIVFSAGAGGGNKERTRAVDFDAAVRSMEAAKQAGVSRFVMVSYSRALVDVDNLDPENSFYTYAKAKHDADAVLRETDLDYTILGPGALTLDPASKKITIADETGNIDGKAPEAENGKVSRENVAEVITHVVDTEAAQRSTVNFYDGSTAIAEAIS</sequence>